<comment type="caution">
    <text evidence="2">The sequence shown here is derived from an EMBL/GenBank/DDBJ whole genome shotgun (WGS) entry which is preliminary data.</text>
</comment>
<dbReference type="InterPro" id="IPR040836">
    <property type="entry name" value="SAVED"/>
</dbReference>
<feature type="domain" description="SMODS-associated and fused to various effectors" evidence="1">
    <location>
        <begin position="215"/>
        <end position="403"/>
    </location>
</feature>
<evidence type="ECO:0000313" key="2">
    <source>
        <dbReference type="EMBL" id="MFC4989636.1"/>
    </source>
</evidence>
<keyword evidence="3" id="KW-1185">Reference proteome</keyword>
<proteinExistence type="predicted"/>
<accession>A0ABD5QJ41</accession>
<evidence type="ECO:0000259" key="1">
    <source>
        <dbReference type="Pfam" id="PF18145"/>
    </source>
</evidence>
<organism evidence="2 3">
    <name type="scientific">Saliphagus infecundisoli</name>
    <dbReference type="NCBI Taxonomy" id="1849069"/>
    <lineage>
        <taxon>Archaea</taxon>
        <taxon>Methanobacteriati</taxon>
        <taxon>Methanobacteriota</taxon>
        <taxon>Stenosarchaea group</taxon>
        <taxon>Halobacteria</taxon>
        <taxon>Halobacteriales</taxon>
        <taxon>Natrialbaceae</taxon>
        <taxon>Saliphagus</taxon>
    </lineage>
</organism>
<dbReference type="RefSeq" id="WP_224829613.1">
    <property type="nucleotide sequence ID" value="NZ_JAIVEF010000023.1"/>
</dbReference>
<sequence>MTDPTGKMFVSYRRSQADIAEALITSLHEHGIRTWQDISDLRTEPTQPEIRNVLEVENPELAGGIVLVSEDVTKSDIILELELPRLHNRWKNEEEFFVVVALCPGIDYDDANEILSESPTLLDFSDWNMIKLGSTADTPASADDVATAVLTERVRLNHERLDEDHPLDVSLDTYAPPSHASRPAVTIDWSSYFADEAPTPDHWNQRLLPRLQRVIDLVEESAPGRSLRVRGQAHLPAAFALGRCLQTTRGIDATWLQYSAGQHSPWNLHTDHQDSGLESTLHVNDITGSDLAVLVCVTNEVGAAVGRSKSSLPDFGGVLELSLSDDIGSSLNTSEAAHAAHVFRQAVQSALNELSATSTIHLFMAAPVGLAFLFGQQSNTFPEIQTYLLETTDGARTYQPAAALGN</sequence>
<dbReference type="EMBL" id="JBHSJG010000050">
    <property type="protein sequence ID" value="MFC4989636.1"/>
    <property type="molecule type" value="Genomic_DNA"/>
</dbReference>
<dbReference type="InterPro" id="IPR035897">
    <property type="entry name" value="Toll_tir_struct_dom_sf"/>
</dbReference>
<dbReference type="Pfam" id="PF18145">
    <property type="entry name" value="SAVED"/>
    <property type="match status" value="1"/>
</dbReference>
<evidence type="ECO:0000313" key="3">
    <source>
        <dbReference type="Proteomes" id="UP001595925"/>
    </source>
</evidence>
<dbReference type="SUPFAM" id="SSF52200">
    <property type="entry name" value="Toll/Interleukin receptor TIR domain"/>
    <property type="match status" value="1"/>
</dbReference>
<name>A0ABD5QJ41_9EURY</name>
<dbReference type="AlphaFoldDB" id="A0ABD5QJ41"/>
<gene>
    <name evidence="2" type="ORF">ACFPFO_18100</name>
</gene>
<dbReference type="NCBIfam" id="NF033611">
    <property type="entry name" value="SAVED"/>
    <property type="match status" value="1"/>
</dbReference>
<dbReference type="Gene3D" id="3.40.50.10140">
    <property type="entry name" value="Toll/interleukin-1 receptor homology (TIR) domain"/>
    <property type="match status" value="1"/>
</dbReference>
<dbReference type="Proteomes" id="UP001595925">
    <property type="component" value="Unassembled WGS sequence"/>
</dbReference>
<protein>
    <submittedName>
        <fullName evidence="2">SAVED domain-containing protein</fullName>
    </submittedName>
</protein>
<reference evidence="2 3" key="1">
    <citation type="journal article" date="2019" name="Int. J. Syst. Evol. Microbiol.">
        <title>The Global Catalogue of Microorganisms (GCM) 10K type strain sequencing project: providing services to taxonomists for standard genome sequencing and annotation.</title>
        <authorList>
            <consortium name="The Broad Institute Genomics Platform"/>
            <consortium name="The Broad Institute Genome Sequencing Center for Infectious Disease"/>
            <person name="Wu L."/>
            <person name="Ma J."/>
        </authorList>
    </citation>
    <scope>NUCLEOTIDE SEQUENCE [LARGE SCALE GENOMIC DNA]</scope>
    <source>
        <strain evidence="2 3">CGMCC 1.15824</strain>
    </source>
</reference>